<organism evidence="1 2">
    <name type="scientific">Phakopsora pachyrhizi</name>
    <name type="common">Asian soybean rust disease fungus</name>
    <dbReference type="NCBI Taxonomy" id="170000"/>
    <lineage>
        <taxon>Eukaryota</taxon>
        <taxon>Fungi</taxon>
        <taxon>Dikarya</taxon>
        <taxon>Basidiomycota</taxon>
        <taxon>Pucciniomycotina</taxon>
        <taxon>Pucciniomycetes</taxon>
        <taxon>Pucciniales</taxon>
        <taxon>Phakopsoraceae</taxon>
        <taxon>Phakopsora</taxon>
    </lineage>
</organism>
<protein>
    <submittedName>
        <fullName evidence="1">Uncharacterized protein</fullName>
    </submittedName>
</protein>
<evidence type="ECO:0000313" key="2">
    <source>
        <dbReference type="Proteomes" id="UP001153365"/>
    </source>
</evidence>
<proteinExistence type="predicted"/>
<accession>A0AAV0BST3</accession>
<name>A0AAV0BST3_PHAPC</name>
<sequence length="70" mass="7357">MRQAEAMLAALGGADGAGLQWVAWLRQGFGRGSCIWQSGRGESSQAVCEKAASDQVLGEEGWDLQTSQAS</sequence>
<reference evidence="1" key="1">
    <citation type="submission" date="2022-06" db="EMBL/GenBank/DDBJ databases">
        <authorList>
            <consortium name="SYNGENTA / RWTH Aachen University"/>
        </authorList>
    </citation>
    <scope>NUCLEOTIDE SEQUENCE</scope>
</reference>
<gene>
    <name evidence="1" type="ORF">PPACK8108_LOCUS24334</name>
</gene>
<comment type="caution">
    <text evidence="1">The sequence shown here is derived from an EMBL/GenBank/DDBJ whole genome shotgun (WGS) entry which is preliminary data.</text>
</comment>
<keyword evidence="2" id="KW-1185">Reference proteome</keyword>
<dbReference type="Proteomes" id="UP001153365">
    <property type="component" value="Unassembled WGS sequence"/>
</dbReference>
<dbReference type="AlphaFoldDB" id="A0AAV0BST3"/>
<dbReference type="EMBL" id="CALTRL010006061">
    <property type="protein sequence ID" value="CAH7689286.1"/>
    <property type="molecule type" value="Genomic_DNA"/>
</dbReference>
<evidence type="ECO:0000313" key="1">
    <source>
        <dbReference type="EMBL" id="CAH7689286.1"/>
    </source>
</evidence>